<feature type="region of interest" description="Disordered" evidence="1">
    <location>
        <begin position="1"/>
        <end position="72"/>
    </location>
</feature>
<accession>A0ABP6TZN4</accession>
<dbReference type="Proteomes" id="UP001501455">
    <property type="component" value="Unassembled WGS sequence"/>
</dbReference>
<evidence type="ECO:0000313" key="3">
    <source>
        <dbReference type="Proteomes" id="UP001501455"/>
    </source>
</evidence>
<protein>
    <submittedName>
        <fullName evidence="2">Uncharacterized protein</fullName>
    </submittedName>
</protein>
<proteinExistence type="predicted"/>
<keyword evidence="3" id="KW-1185">Reference proteome</keyword>
<reference evidence="3" key="1">
    <citation type="journal article" date="2019" name="Int. J. Syst. Evol. Microbiol.">
        <title>The Global Catalogue of Microorganisms (GCM) 10K type strain sequencing project: providing services to taxonomists for standard genome sequencing and annotation.</title>
        <authorList>
            <consortium name="The Broad Institute Genomics Platform"/>
            <consortium name="The Broad Institute Genome Sequencing Center for Infectious Disease"/>
            <person name="Wu L."/>
            <person name="Ma J."/>
        </authorList>
    </citation>
    <scope>NUCLEOTIDE SEQUENCE [LARGE SCALE GENOMIC DNA]</scope>
    <source>
        <strain evidence="3">JCM 4816</strain>
    </source>
</reference>
<feature type="compositionally biased region" description="Polar residues" evidence="1">
    <location>
        <begin position="45"/>
        <end position="60"/>
    </location>
</feature>
<dbReference type="EMBL" id="BAAAXF010000054">
    <property type="protein sequence ID" value="GAA3500549.1"/>
    <property type="molecule type" value="Genomic_DNA"/>
</dbReference>
<name>A0ABP6TZN4_9ACTN</name>
<comment type="caution">
    <text evidence="2">The sequence shown here is derived from an EMBL/GenBank/DDBJ whole genome shotgun (WGS) entry which is preliminary data.</text>
</comment>
<feature type="compositionally biased region" description="Polar residues" evidence="1">
    <location>
        <begin position="9"/>
        <end position="32"/>
    </location>
</feature>
<organism evidence="2 3">
    <name type="scientific">Streptomyces prasinosporus</name>
    <dbReference type="NCBI Taxonomy" id="68256"/>
    <lineage>
        <taxon>Bacteria</taxon>
        <taxon>Bacillati</taxon>
        <taxon>Actinomycetota</taxon>
        <taxon>Actinomycetes</taxon>
        <taxon>Kitasatosporales</taxon>
        <taxon>Streptomycetaceae</taxon>
        <taxon>Streptomyces</taxon>
        <taxon>Streptomyces albogriseolus group</taxon>
    </lineage>
</organism>
<gene>
    <name evidence="2" type="ORF">GCM10019016_076550</name>
</gene>
<evidence type="ECO:0000256" key="1">
    <source>
        <dbReference type="SAM" id="MobiDB-lite"/>
    </source>
</evidence>
<sequence length="72" mass="7328">MAEAVRSKAATTSETDNDLLSSSVASSDQVLVSRSTRRSADSSTKGSSATSAIHVNSTPAVSLHSLGPKEPP</sequence>
<evidence type="ECO:0000313" key="2">
    <source>
        <dbReference type="EMBL" id="GAA3500549.1"/>
    </source>
</evidence>